<dbReference type="PANTHER" id="PTHR20981">
    <property type="entry name" value="60S RIBOSOMAL PROTEIN L21"/>
    <property type="match status" value="1"/>
</dbReference>
<dbReference type="Gene3D" id="2.30.30.70">
    <property type="entry name" value="Ribosomal protein L21"/>
    <property type="match status" value="1"/>
</dbReference>
<dbReference type="InterPro" id="IPR018259">
    <property type="entry name" value="Ribosomal_eL21_CS"/>
</dbReference>
<keyword evidence="3 5" id="KW-0687">Ribonucleoprotein</keyword>
<dbReference type="InterPro" id="IPR001147">
    <property type="entry name" value="Ribosomal_eL21"/>
</dbReference>
<dbReference type="GO" id="GO:0005840">
    <property type="term" value="C:ribosome"/>
    <property type="evidence" value="ECO:0007669"/>
    <property type="project" value="UniProtKB-KW"/>
</dbReference>
<reference evidence="7" key="1">
    <citation type="journal article" date="2020" name="mSystems">
        <title>Genome- and Community-Level Interaction Insights into Carbon Utilization and Element Cycling Functions of Hydrothermarchaeota in Hydrothermal Sediment.</title>
        <authorList>
            <person name="Zhou Z."/>
            <person name="Liu Y."/>
            <person name="Xu W."/>
            <person name="Pan J."/>
            <person name="Luo Z.H."/>
            <person name="Li M."/>
        </authorList>
    </citation>
    <scope>NUCLEOTIDE SEQUENCE [LARGE SCALE GENOMIC DNA]</scope>
    <source>
        <strain evidence="7">SpSt-658</strain>
    </source>
</reference>
<dbReference type="GO" id="GO:0003735">
    <property type="term" value="F:structural constituent of ribosome"/>
    <property type="evidence" value="ECO:0007669"/>
    <property type="project" value="InterPro"/>
</dbReference>
<dbReference type="Pfam" id="PF01157">
    <property type="entry name" value="Ribosomal_L21e"/>
    <property type="match status" value="1"/>
</dbReference>
<evidence type="ECO:0000256" key="5">
    <source>
        <dbReference type="HAMAP-Rule" id="MF_00369"/>
    </source>
</evidence>
<feature type="coiled-coil region" evidence="6">
    <location>
        <begin position="104"/>
        <end position="131"/>
    </location>
</feature>
<dbReference type="HAMAP" id="MF_00369">
    <property type="entry name" value="Ribosomal_eL21"/>
    <property type="match status" value="1"/>
</dbReference>
<keyword evidence="2 5" id="KW-0689">Ribosomal protein</keyword>
<protein>
    <recommendedName>
        <fullName evidence="4 5">Large ribosomal subunit protein eL21</fullName>
    </recommendedName>
</protein>
<evidence type="ECO:0000256" key="6">
    <source>
        <dbReference type="SAM" id="Coils"/>
    </source>
</evidence>
<dbReference type="GO" id="GO:1990904">
    <property type="term" value="C:ribonucleoprotein complex"/>
    <property type="evidence" value="ECO:0007669"/>
    <property type="project" value="UniProtKB-KW"/>
</dbReference>
<dbReference type="AlphaFoldDB" id="A0A7C4GZN4"/>
<proteinExistence type="inferred from homology"/>
<organism evidence="7">
    <name type="scientific">Ignisphaera aggregans</name>
    <dbReference type="NCBI Taxonomy" id="334771"/>
    <lineage>
        <taxon>Archaea</taxon>
        <taxon>Thermoproteota</taxon>
        <taxon>Thermoprotei</taxon>
        <taxon>Desulfurococcales</taxon>
        <taxon>Desulfurococcaceae</taxon>
        <taxon>Ignisphaera</taxon>
    </lineage>
</organism>
<dbReference type="FunFam" id="2.30.30.70:FF:000001">
    <property type="entry name" value="60S ribosomal protein L21"/>
    <property type="match status" value="1"/>
</dbReference>
<dbReference type="GO" id="GO:0006412">
    <property type="term" value="P:translation"/>
    <property type="evidence" value="ECO:0007669"/>
    <property type="project" value="UniProtKB-UniRule"/>
</dbReference>
<dbReference type="InterPro" id="IPR008991">
    <property type="entry name" value="Translation_prot_SH3-like_sf"/>
</dbReference>
<evidence type="ECO:0000256" key="1">
    <source>
        <dbReference type="ARBA" id="ARBA00008427"/>
    </source>
</evidence>
<dbReference type="EMBL" id="DTCA01000144">
    <property type="protein sequence ID" value="HGM07685.1"/>
    <property type="molecule type" value="Genomic_DNA"/>
</dbReference>
<evidence type="ECO:0000313" key="7">
    <source>
        <dbReference type="EMBL" id="HGM07685.1"/>
    </source>
</evidence>
<comment type="caution">
    <text evidence="7">The sequence shown here is derived from an EMBL/GenBank/DDBJ whole genome shotgun (WGS) entry which is preliminary data.</text>
</comment>
<comment type="similarity">
    <text evidence="1 5">Belongs to the eukaryotic ribosomal protein eL21 family.</text>
</comment>
<evidence type="ECO:0000256" key="4">
    <source>
        <dbReference type="ARBA" id="ARBA00035219"/>
    </source>
</evidence>
<sequence>MVKAPQGLRHRTRKIMRKSVREKGAVPPLSRILIEYRIGDKVYIDVDPAIHGGMPHRRYIGKVGTVVGFRGRALEVELRVGRKTKRLFLLPEHVKPAFDVNERIKETLIKLKELERIRELQREQMISLLSQIK</sequence>
<dbReference type="SUPFAM" id="SSF50104">
    <property type="entry name" value="Translation proteins SH3-like domain"/>
    <property type="match status" value="1"/>
</dbReference>
<accession>A0A7C4GZN4</accession>
<evidence type="ECO:0000256" key="2">
    <source>
        <dbReference type="ARBA" id="ARBA00022980"/>
    </source>
</evidence>
<dbReference type="PROSITE" id="PS01171">
    <property type="entry name" value="RIBOSOMAL_L21E"/>
    <property type="match status" value="1"/>
</dbReference>
<keyword evidence="6" id="KW-0175">Coiled coil</keyword>
<dbReference type="InterPro" id="IPR036948">
    <property type="entry name" value="Ribosomal_eL21_sf"/>
</dbReference>
<dbReference type="NCBIfam" id="NF003303">
    <property type="entry name" value="PRK04306.1"/>
    <property type="match status" value="1"/>
</dbReference>
<dbReference type="InterPro" id="IPR022856">
    <property type="entry name" value="Ribosomal_eL21_arc"/>
</dbReference>
<gene>
    <name evidence="5" type="primary">rpl21e</name>
    <name evidence="7" type="ORF">ENU31_04680</name>
</gene>
<name>A0A7C4GZN4_9CREN</name>
<evidence type="ECO:0000256" key="3">
    <source>
        <dbReference type="ARBA" id="ARBA00023274"/>
    </source>
</evidence>